<gene>
    <name evidence="10" type="ORF">PPERSA_12447</name>
</gene>
<keyword evidence="7" id="KW-0472">Membrane</keyword>
<dbReference type="PANTHER" id="PTHR13832:SF565">
    <property type="entry name" value="AT28366P-RELATED"/>
    <property type="match status" value="1"/>
</dbReference>
<dbReference type="SUPFAM" id="SSF48371">
    <property type="entry name" value="ARM repeat"/>
    <property type="match status" value="1"/>
</dbReference>
<comment type="cofactor">
    <cofactor evidence="1">
        <name>Mn(2+)</name>
        <dbReference type="ChEBI" id="CHEBI:29035"/>
    </cofactor>
</comment>
<evidence type="ECO:0000256" key="3">
    <source>
        <dbReference type="ARBA" id="ARBA00004370"/>
    </source>
</evidence>
<dbReference type="InterPro" id="IPR016024">
    <property type="entry name" value="ARM-type_fold"/>
</dbReference>
<reference evidence="10 11" key="1">
    <citation type="journal article" date="2015" name="Sci. Rep.">
        <title>Genome of the facultative scuticociliatosis pathogen Pseudocohnilembus persalinus provides insight into its virulence through horizontal gene transfer.</title>
        <authorList>
            <person name="Xiong J."/>
            <person name="Wang G."/>
            <person name="Cheng J."/>
            <person name="Tian M."/>
            <person name="Pan X."/>
            <person name="Warren A."/>
            <person name="Jiang C."/>
            <person name="Yuan D."/>
            <person name="Miao W."/>
        </authorList>
    </citation>
    <scope>NUCLEOTIDE SEQUENCE [LARGE SCALE GENOMIC DNA]</scope>
    <source>
        <strain evidence="10">36N120E</strain>
    </source>
</reference>
<dbReference type="InterPro" id="IPR001932">
    <property type="entry name" value="PPM-type_phosphatase-like_dom"/>
</dbReference>
<dbReference type="SMART" id="SM00332">
    <property type="entry name" value="PP2Cc"/>
    <property type="match status" value="1"/>
</dbReference>
<dbReference type="InParanoid" id="A0A0V0QPV4"/>
<dbReference type="GO" id="GO:0004722">
    <property type="term" value="F:protein serine/threonine phosphatase activity"/>
    <property type="evidence" value="ECO:0007669"/>
    <property type="project" value="UniProtKB-EC"/>
</dbReference>
<evidence type="ECO:0000313" key="11">
    <source>
        <dbReference type="Proteomes" id="UP000054937"/>
    </source>
</evidence>
<dbReference type="PROSITE" id="PS51746">
    <property type="entry name" value="PPM_2"/>
    <property type="match status" value="1"/>
</dbReference>
<proteinExistence type="inferred from homology"/>
<dbReference type="OrthoDB" id="10264738at2759"/>
<evidence type="ECO:0000259" key="9">
    <source>
        <dbReference type="PROSITE" id="PS51746"/>
    </source>
</evidence>
<keyword evidence="11" id="KW-1185">Reference proteome</keyword>
<dbReference type="PANTHER" id="PTHR13832">
    <property type="entry name" value="PROTEIN PHOSPHATASE 2C"/>
    <property type="match status" value="1"/>
</dbReference>
<dbReference type="SMART" id="SM00025">
    <property type="entry name" value="Pumilio"/>
    <property type="match status" value="4"/>
</dbReference>
<dbReference type="CDD" id="cd00143">
    <property type="entry name" value="PP2Cc"/>
    <property type="match status" value="1"/>
</dbReference>
<dbReference type="Proteomes" id="UP000054937">
    <property type="component" value="Unassembled WGS sequence"/>
</dbReference>
<dbReference type="AlphaFoldDB" id="A0A0V0QPV4"/>
<comment type="caution">
    <text evidence="10">The sequence shown here is derived from an EMBL/GenBank/DDBJ whole genome shotgun (WGS) entry which is preliminary data.</text>
</comment>
<accession>A0A0V0QPV4</accession>
<dbReference type="Pfam" id="PF00481">
    <property type="entry name" value="PP2C"/>
    <property type="match status" value="1"/>
</dbReference>
<dbReference type="InterPro" id="IPR001313">
    <property type="entry name" value="Pumilio_RNA-bd_rpt"/>
</dbReference>
<feature type="domain" description="PPM-type phosphatase" evidence="9">
    <location>
        <begin position="454"/>
        <end position="673"/>
    </location>
</feature>
<dbReference type="InterPro" id="IPR036457">
    <property type="entry name" value="PPM-type-like_dom_sf"/>
</dbReference>
<comment type="similarity">
    <text evidence="4">Belongs to the PP2C family.</text>
</comment>
<evidence type="ECO:0000256" key="6">
    <source>
        <dbReference type="ARBA" id="ARBA00022737"/>
    </source>
</evidence>
<dbReference type="GO" id="GO:0016020">
    <property type="term" value="C:membrane"/>
    <property type="evidence" value="ECO:0007669"/>
    <property type="project" value="UniProtKB-SubCell"/>
</dbReference>
<evidence type="ECO:0000313" key="10">
    <source>
        <dbReference type="EMBL" id="KRX04000.1"/>
    </source>
</evidence>
<dbReference type="EC" id="3.1.3.16" evidence="5"/>
<comment type="cofactor">
    <cofactor evidence="2">
        <name>Mg(2+)</name>
        <dbReference type="ChEBI" id="CHEBI:18420"/>
    </cofactor>
</comment>
<evidence type="ECO:0000256" key="4">
    <source>
        <dbReference type="ARBA" id="ARBA00006702"/>
    </source>
</evidence>
<dbReference type="SUPFAM" id="SSF81606">
    <property type="entry name" value="PP2C-like"/>
    <property type="match status" value="1"/>
</dbReference>
<evidence type="ECO:0000256" key="8">
    <source>
        <dbReference type="ARBA" id="ARBA00023211"/>
    </source>
</evidence>
<evidence type="ECO:0000256" key="2">
    <source>
        <dbReference type="ARBA" id="ARBA00001946"/>
    </source>
</evidence>
<evidence type="ECO:0000256" key="1">
    <source>
        <dbReference type="ARBA" id="ARBA00001936"/>
    </source>
</evidence>
<keyword evidence="6" id="KW-0677">Repeat</keyword>
<dbReference type="GO" id="GO:0003723">
    <property type="term" value="F:RNA binding"/>
    <property type="evidence" value="ECO:0007669"/>
    <property type="project" value="InterPro"/>
</dbReference>
<dbReference type="EMBL" id="LDAU01000122">
    <property type="protein sequence ID" value="KRX04000.1"/>
    <property type="molecule type" value="Genomic_DNA"/>
</dbReference>
<evidence type="ECO:0000256" key="7">
    <source>
        <dbReference type="ARBA" id="ARBA00023136"/>
    </source>
</evidence>
<keyword evidence="8" id="KW-0464">Manganese</keyword>
<sequence length="674" mass="77300">MNEEQERKNSQYFNLFHQQTFDIARNPQNNQQIQQNIQKNYFSPFFSPGVEINDFNLQMKLENDNNSIQNLQNPYLNDYYQNNQQQNLSQMNCQDSLSLLQNLNKNNGINDNSQIQSPIIAPEENAIDDQTNKKLEQINQSILDDLENQSQVFSTEPSLAQLKNDSPVISVVDTQSTIILISNQKINKNYVAHSSCNKGQNIKQFSQNLKFLGDLNFSELIQESGPLLESDYKENQEQEENKQKLLKQYKVRSGSSNQFEEKSQYKIINIKIYHPVSQNEIISIHKNTQDSNYNNDQLCSQSELDRFINEVIDIIPDLMLDPYANYIFGSLSEKCNFQQRFKILQAIRKQIPSIACDKKGTHALQALICLVCENKEEQLVVESIQKDIEKLCLVKDVMSKFSKIQEVQKNVIQQIEQNIDIIILHPYGNYAISHALDLYPVDNCENIINQIIEKVQQLSIQKFSSNVVEKAMLETNDYQNEAINMKRLFHDIFKLTDYQLEKQQVDKADESGTCICVALVKEETTLLPVKNKICYVANLGDTRAVLNEDGVAKRLTYDHKGADASEAQRVKKLGGVMYNNRVAGTLAVTRALGDLNLKKEGLSNEPYVSSFEISAKTRYLIMATDGLWDVVTDDESIQLTKDLQNVNEMAQKLTQEAKKRGSRDNIAIMIIQFY</sequence>
<protein>
    <recommendedName>
        <fullName evidence="5">protein-serine/threonine phosphatase</fullName>
        <ecNumber evidence="5">3.1.3.16</ecNumber>
    </recommendedName>
</protein>
<name>A0A0V0QPV4_PSEPJ</name>
<dbReference type="Gene3D" id="3.60.40.10">
    <property type="entry name" value="PPM-type phosphatase domain"/>
    <property type="match status" value="1"/>
</dbReference>
<dbReference type="InterPro" id="IPR011989">
    <property type="entry name" value="ARM-like"/>
</dbReference>
<dbReference type="InterPro" id="IPR015655">
    <property type="entry name" value="PP2C"/>
</dbReference>
<organism evidence="10 11">
    <name type="scientific">Pseudocohnilembus persalinus</name>
    <name type="common">Ciliate</name>
    <dbReference type="NCBI Taxonomy" id="266149"/>
    <lineage>
        <taxon>Eukaryota</taxon>
        <taxon>Sar</taxon>
        <taxon>Alveolata</taxon>
        <taxon>Ciliophora</taxon>
        <taxon>Intramacronucleata</taxon>
        <taxon>Oligohymenophorea</taxon>
        <taxon>Scuticociliatia</taxon>
        <taxon>Philasterida</taxon>
        <taxon>Pseudocohnilembidae</taxon>
        <taxon>Pseudocohnilembus</taxon>
    </lineage>
</organism>
<evidence type="ECO:0000256" key="5">
    <source>
        <dbReference type="ARBA" id="ARBA00013081"/>
    </source>
</evidence>
<comment type="subcellular location">
    <subcellularLocation>
        <location evidence="3">Membrane</location>
    </subcellularLocation>
</comment>
<dbReference type="Gene3D" id="1.25.10.10">
    <property type="entry name" value="Leucine-rich Repeat Variant"/>
    <property type="match status" value="1"/>
</dbReference>